<reference evidence="1" key="2">
    <citation type="submission" date="2023-01" db="EMBL/GenBank/DDBJ databases">
        <title>Human gut microbiome strain richness.</title>
        <authorList>
            <person name="Chen-Liaw A."/>
        </authorList>
    </citation>
    <scope>NUCLEOTIDE SEQUENCE</scope>
    <source>
        <strain evidence="1">RTP21484st1_H11_RTP21484_190118</strain>
    </source>
</reference>
<dbReference type="RefSeq" id="WP_118444787.1">
    <property type="nucleotide sequence ID" value="NZ_JAQMLA010000121.1"/>
</dbReference>
<dbReference type="AlphaFoldDB" id="A0A415S8G7"/>
<gene>
    <name evidence="2" type="ORF">DWZ50_11230</name>
    <name evidence="1" type="ORF">PNW85_19255</name>
</gene>
<comment type="caution">
    <text evidence="2">The sequence shown here is derived from an EMBL/GenBank/DDBJ whole genome shotgun (WGS) entry which is preliminary data.</text>
</comment>
<name>A0A415S8G7_MEDGN</name>
<dbReference type="Proteomes" id="UP000285610">
    <property type="component" value="Unassembled WGS sequence"/>
</dbReference>
<protein>
    <submittedName>
        <fullName evidence="2">Uncharacterized protein</fullName>
    </submittedName>
</protein>
<proteinExistence type="predicted"/>
<reference evidence="2 3" key="1">
    <citation type="submission" date="2018-08" db="EMBL/GenBank/DDBJ databases">
        <title>A genome reference for cultivated species of the human gut microbiota.</title>
        <authorList>
            <person name="Zou Y."/>
            <person name="Xue W."/>
            <person name="Luo G."/>
        </authorList>
    </citation>
    <scope>NUCLEOTIDE SEQUENCE [LARGE SCALE GENOMIC DNA]</scope>
    <source>
        <strain evidence="2 3">AF33-12</strain>
    </source>
</reference>
<sequence>MGNLDLYNRVRVVPEEAKKTIKGGRLNGMTDINPMWRIKVLTSEYGPCGIGWFYKPVKKWTEQAGGETVAFVDIELFVKVDGEWSQPICGTGGSKLSQNERNGLFVSDECYKMATTDAISVACKQLGIGADVYFEADRTKYDSPFERVERVRNELKKRRCSESNFMQVYRLDNIEQVTDSQIKDFIARMEAAKHDSVDQK</sequence>
<accession>A0A415S8G7</accession>
<evidence type="ECO:0000313" key="2">
    <source>
        <dbReference type="EMBL" id="RHM74442.1"/>
    </source>
</evidence>
<evidence type="ECO:0000313" key="1">
    <source>
        <dbReference type="EMBL" id="MDB8688741.1"/>
    </source>
</evidence>
<organism evidence="2 3">
    <name type="scientific">Mediterraneibacter gnavus</name>
    <name type="common">Ruminococcus gnavus</name>
    <dbReference type="NCBI Taxonomy" id="33038"/>
    <lineage>
        <taxon>Bacteria</taxon>
        <taxon>Bacillati</taxon>
        <taxon>Bacillota</taxon>
        <taxon>Clostridia</taxon>
        <taxon>Lachnospirales</taxon>
        <taxon>Lachnospiraceae</taxon>
        <taxon>Mediterraneibacter</taxon>
    </lineage>
</organism>
<dbReference type="EMBL" id="QRQE01000027">
    <property type="protein sequence ID" value="RHM74442.1"/>
    <property type="molecule type" value="Genomic_DNA"/>
</dbReference>
<evidence type="ECO:0000313" key="3">
    <source>
        <dbReference type="Proteomes" id="UP000285610"/>
    </source>
</evidence>
<dbReference type="Proteomes" id="UP001212160">
    <property type="component" value="Unassembled WGS sequence"/>
</dbReference>
<dbReference type="EMBL" id="JAQMLA010000121">
    <property type="protein sequence ID" value="MDB8688741.1"/>
    <property type="molecule type" value="Genomic_DNA"/>
</dbReference>